<keyword evidence="4" id="KW-0274">FAD</keyword>
<dbReference type="PANTHER" id="PTHR42973:SF9">
    <property type="entry name" value="FAD-BINDING PCMH-TYPE DOMAIN-CONTAINING PROTEIN-RELATED"/>
    <property type="match status" value="1"/>
</dbReference>
<dbReference type="InterPro" id="IPR016169">
    <property type="entry name" value="FAD-bd_PCMH_sub2"/>
</dbReference>
<evidence type="ECO:0000313" key="8">
    <source>
        <dbReference type="EMBL" id="PTD08031.1"/>
    </source>
</evidence>
<dbReference type="AlphaFoldDB" id="A0A2T4GWX4"/>
<feature type="compositionally biased region" description="Acidic residues" evidence="6">
    <location>
        <begin position="733"/>
        <end position="743"/>
    </location>
</feature>
<feature type="region of interest" description="Disordered" evidence="6">
    <location>
        <begin position="517"/>
        <end position="661"/>
    </location>
</feature>
<evidence type="ECO:0000259" key="7">
    <source>
        <dbReference type="PROSITE" id="PS51387"/>
    </source>
</evidence>
<feature type="region of interest" description="Disordered" evidence="6">
    <location>
        <begin position="720"/>
        <end position="787"/>
    </location>
</feature>
<feature type="compositionally biased region" description="Polar residues" evidence="6">
    <location>
        <begin position="548"/>
        <end position="558"/>
    </location>
</feature>
<protein>
    <submittedName>
        <fullName evidence="8">FAD-linked oxidoreductase afoF</fullName>
    </submittedName>
</protein>
<evidence type="ECO:0000256" key="4">
    <source>
        <dbReference type="ARBA" id="ARBA00022827"/>
    </source>
</evidence>
<comment type="caution">
    <text evidence="8">The sequence shown here is derived from an EMBL/GenBank/DDBJ whole genome shotgun (WGS) entry which is preliminary data.</text>
</comment>
<feature type="compositionally biased region" description="Polar residues" evidence="6">
    <location>
        <begin position="577"/>
        <end position="595"/>
    </location>
</feature>
<proteinExistence type="inferred from homology"/>
<dbReference type="PROSITE" id="PS51387">
    <property type="entry name" value="FAD_PCMH"/>
    <property type="match status" value="1"/>
</dbReference>
<comment type="similarity">
    <text evidence="2">Belongs to the oxygen-dependent FAD-linked oxidoreductase family.</text>
</comment>
<dbReference type="Proteomes" id="UP000241587">
    <property type="component" value="Unassembled WGS sequence"/>
</dbReference>
<evidence type="ECO:0000256" key="2">
    <source>
        <dbReference type="ARBA" id="ARBA00005466"/>
    </source>
</evidence>
<reference evidence="8 9" key="1">
    <citation type="submission" date="2018-02" db="EMBL/GenBank/DDBJ databases">
        <title>Fusarium culmorum secondary metabolites in fungal-bacterial-plant interactions.</title>
        <authorList>
            <person name="Schmidt R."/>
        </authorList>
    </citation>
    <scope>NUCLEOTIDE SEQUENCE [LARGE SCALE GENOMIC DNA]</scope>
    <source>
        <strain evidence="8 9">PV</strain>
    </source>
</reference>
<evidence type="ECO:0000256" key="3">
    <source>
        <dbReference type="ARBA" id="ARBA00022630"/>
    </source>
</evidence>
<keyword evidence="3" id="KW-0285">Flavoprotein</keyword>
<dbReference type="GO" id="GO:0071949">
    <property type="term" value="F:FAD binding"/>
    <property type="evidence" value="ECO:0007669"/>
    <property type="project" value="InterPro"/>
</dbReference>
<dbReference type="PANTHER" id="PTHR42973">
    <property type="entry name" value="BINDING OXIDOREDUCTASE, PUTATIVE (AFU_ORTHOLOGUE AFUA_1G17690)-RELATED"/>
    <property type="match status" value="1"/>
</dbReference>
<keyword evidence="9" id="KW-1185">Reference proteome</keyword>
<dbReference type="Pfam" id="PF01565">
    <property type="entry name" value="FAD_binding_4"/>
    <property type="match status" value="1"/>
</dbReference>
<comment type="cofactor">
    <cofactor evidence="1">
        <name>FAD</name>
        <dbReference type="ChEBI" id="CHEBI:57692"/>
    </cofactor>
</comment>
<gene>
    <name evidence="8" type="ORF">FCULG_00005752</name>
</gene>
<dbReference type="EMBL" id="PVEM01000006">
    <property type="protein sequence ID" value="PTD08031.1"/>
    <property type="molecule type" value="Genomic_DNA"/>
</dbReference>
<dbReference type="InterPro" id="IPR016166">
    <property type="entry name" value="FAD-bd_PCMH"/>
</dbReference>
<dbReference type="Gene3D" id="3.40.462.20">
    <property type="match status" value="1"/>
</dbReference>
<sequence length="797" mass="87527">MPVCAVKNPPRVKFNVRYPFMMRFTIKLVVAATAWAATATSAATLLIQSDISGTCSEDLGQLGKKLSNSAKIYCPGSPEFEKASTRWSVLDAPKVNIVVVPGTEQDVATTVKYANKKSLPFLAFNTAHGAITTLGRMNHGIEIYLNQLNAVEVAADGKTATIGGGTQSKKVTDTLWAANKQTVTGTCECVSYMGPGLGGGHGWLQGHHGIVADQWVSVNIVLADGSFKTVNKDSDLWWALKGAGHNFGIVTSVTSKVYEIQHRDWAIETLVFSGEHVEKLYRATNEHLLRKQPEGLISWSYWVHDPTADPENPIILFWLIQEGAKTIDPKISKPFHDLKPLAISPDSGDYRDLARWTQIDIDAPACQKSGLVNPRFPLYLKEFNVAAMKKAWDLFSAETGPKSPFNTSIFMFEAYSTQGVRGTKAKASAFAFRDENVLTAPLITYKPGDTALDEKAAKIGNDLRDILHKETGQRDMGVYINYAYGNEKPTDWYGSEKWRQERLWNLKNKYDPKVCRKPSVLIGPPPKKTGKARPVAGPYRPPAGRPAQNPTQRPTGYQQVAAPRPVAGRPVVGRQPIPSQGMQMAQMKRPQQQAKSGGPRPAHATKSGPARGHTSRPQHVQHVQHIQHVHHQPAQQAGRAPAPHPAQGHGHAQKSGSPSNMKYVAGGVVGGAALGLGATTIYNQMNSSTNVVNQEHNSYSSGNNNWQYDNYEQDNYYVNNSNYYDRHSSDGDGNYDDNYDDNYDPNARYESEGNDYQYDDQPGDYTQTPAQDASMGNNGGEEEDCCGDCGYDMQNNA</sequence>
<dbReference type="InterPro" id="IPR006094">
    <property type="entry name" value="Oxid_FAD_bind_N"/>
</dbReference>
<dbReference type="InterPro" id="IPR050416">
    <property type="entry name" value="FAD-linked_Oxidoreductase"/>
</dbReference>
<evidence type="ECO:0000256" key="1">
    <source>
        <dbReference type="ARBA" id="ARBA00001974"/>
    </source>
</evidence>
<evidence type="ECO:0000256" key="6">
    <source>
        <dbReference type="SAM" id="MobiDB-lite"/>
    </source>
</evidence>
<dbReference type="GO" id="GO:0016491">
    <property type="term" value="F:oxidoreductase activity"/>
    <property type="evidence" value="ECO:0007669"/>
    <property type="project" value="UniProtKB-KW"/>
</dbReference>
<feature type="domain" description="FAD-binding PCMH-type" evidence="7">
    <location>
        <begin position="90"/>
        <end position="260"/>
    </location>
</feature>
<feature type="compositionally biased region" description="Low complexity" evidence="6">
    <location>
        <begin position="632"/>
        <end position="650"/>
    </location>
</feature>
<name>A0A2T4GWX4_FUSCU</name>
<evidence type="ECO:0000256" key="5">
    <source>
        <dbReference type="ARBA" id="ARBA00023002"/>
    </source>
</evidence>
<keyword evidence="5" id="KW-0560">Oxidoreductase</keyword>
<dbReference type="InterPro" id="IPR036318">
    <property type="entry name" value="FAD-bd_PCMH-like_sf"/>
</dbReference>
<dbReference type="OrthoDB" id="9996127at2759"/>
<dbReference type="SUPFAM" id="SSF56176">
    <property type="entry name" value="FAD-binding/transporter-associated domain-like"/>
    <property type="match status" value="1"/>
</dbReference>
<feature type="compositionally biased region" description="Polar residues" evidence="6">
    <location>
        <begin position="764"/>
        <end position="775"/>
    </location>
</feature>
<dbReference type="OMA" id="TSIFMFE"/>
<organism evidence="8 9">
    <name type="scientific">Fusarium culmorum</name>
    <dbReference type="NCBI Taxonomy" id="5516"/>
    <lineage>
        <taxon>Eukaryota</taxon>
        <taxon>Fungi</taxon>
        <taxon>Dikarya</taxon>
        <taxon>Ascomycota</taxon>
        <taxon>Pezizomycotina</taxon>
        <taxon>Sordariomycetes</taxon>
        <taxon>Hypocreomycetidae</taxon>
        <taxon>Hypocreales</taxon>
        <taxon>Nectriaceae</taxon>
        <taxon>Fusarium</taxon>
    </lineage>
</organism>
<evidence type="ECO:0000313" key="9">
    <source>
        <dbReference type="Proteomes" id="UP000241587"/>
    </source>
</evidence>
<accession>A0A2T4GWX4</accession>
<dbReference type="Gene3D" id="3.30.465.10">
    <property type="match status" value="1"/>
</dbReference>